<keyword evidence="6" id="KW-1185">Reference proteome</keyword>
<dbReference type="InterPro" id="IPR000835">
    <property type="entry name" value="HTH_MarR-typ"/>
</dbReference>
<dbReference type="EMBL" id="JBDIML010000003">
    <property type="protein sequence ID" value="MEN2767480.1"/>
    <property type="molecule type" value="Genomic_DNA"/>
</dbReference>
<dbReference type="Proteomes" id="UP001444625">
    <property type="component" value="Unassembled WGS sequence"/>
</dbReference>
<keyword evidence="3" id="KW-0804">Transcription</keyword>
<dbReference type="SUPFAM" id="SSF46785">
    <property type="entry name" value="Winged helix' DNA-binding domain"/>
    <property type="match status" value="1"/>
</dbReference>
<evidence type="ECO:0000256" key="1">
    <source>
        <dbReference type="ARBA" id="ARBA00023015"/>
    </source>
</evidence>
<dbReference type="Pfam" id="PF01047">
    <property type="entry name" value="MarR"/>
    <property type="match status" value="1"/>
</dbReference>
<sequence>MLNQDLLHVLNQRVRYFQKHLNDRLKKHDLYHAQWSILYYLNKNGSKTQSEITNYFHVEAPTITRTVKRMEENGWVKRVHGADKRERFIELTEYAKSKYAEILTTVSEHEDVILANLSEEEKKLLLTLLQKLN</sequence>
<evidence type="ECO:0000256" key="3">
    <source>
        <dbReference type="ARBA" id="ARBA00023163"/>
    </source>
</evidence>
<dbReference type="SMART" id="SM00347">
    <property type="entry name" value="HTH_MARR"/>
    <property type="match status" value="1"/>
</dbReference>
<dbReference type="PANTHER" id="PTHR42756">
    <property type="entry name" value="TRANSCRIPTIONAL REGULATOR, MARR"/>
    <property type="match status" value="1"/>
</dbReference>
<dbReference type="InterPro" id="IPR036390">
    <property type="entry name" value="WH_DNA-bd_sf"/>
</dbReference>
<evidence type="ECO:0000313" key="6">
    <source>
        <dbReference type="Proteomes" id="UP001444625"/>
    </source>
</evidence>
<feature type="domain" description="HTH marR-type" evidence="4">
    <location>
        <begin position="3"/>
        <end position="133"/>
    </location>
</feature>
<name>A0ABU9XGS1_9BACI</name>
<gene>
    <name evidence="5" type="ORF">ABC228_09790</name>
</gene>
<dbReference type="PRINTS" id="PR00598">
    <property type="entry name" value="HTHMARR"/>
</dbReference>
<organism evidence="5 6">
    <name type="scientific">Ornithinibacillus xuwenensis</name>
    <dbReference type="NCBI Taxonomy" id="3144668"/>
    <lineage>
        <taxon>Bacteria</taxon>
        <taxon>Bacillati</taxon>
        <taxon>Bacillota</taxon>
        <taxon>Bacilli</taxon>
        <taxon>Bacillales</taxon>
        <taxon>Bacillaceae</taxon>
        <taxon>Ornithinibacillus</taxon>
    </lineage>
</organism>
<evidence type="ECO:0000259" key="4">
    <source>
        <dbReference type="PROSITE" id="PS50995"/>
    </source>
</evidence>
<accession>A0ABU9XGS1</accession>
<dbReference type="InterPro" id="IPR036388">
    <property type="entry name" value="WH-like_DNA-bd_sf"/>
</dbReference>
<reference evidence="5 6" key="1">
    <citation type="submission" date="2024-05" db="EMBL/GenBank/DDBJ databases">
        <authorList>
            <person name="Haq I."/>
            <person name="Ullah Z."/>
            <person name="Ahmad R."/>
            <person name="Li M."/>
            <person name="Tong Y."/>
        </authorList>
    </citation>
    <scope>NUCLEOTIDE SEQUENCE [LARGE SCALE GENOMIC DNA]</scope>
    <source>
        <strain evidence="5 6">16A2E</strain>
    </source>
</reference>
<keyword evidence="2" id="KW-0238">DNA-binding</keyword>
<dbReference type="RefSeq" id="WP_345824955.1">
    <property type="nucleotide sequence ID" value="NZ_JBDIML010000003.1"/>
</dbReference>
<evidence type="ECO:0000313" key="5">
    <source>
        <dbReference type="EMBL" id="MEN2767480.1"/>
    </source>
</evidence>
<protein>
    <submittedName>
        <fullName evidence="5">MarR family transcriptional regulator</fullName>
    </submittedName>
</protein>
<evidence type="ECO:0000256" key="2">
    <source>
        <dbReference type="ARBA" id="ARBA00023125"/>
    </source>
</evidence>
<dbReference type="PROSITE" id="PS50995">
    <property type="entry name" value="HTH_MARR_2"/>
    <property type="match status" value="1"/>
</dbReference>
<keyword evidence="1" id="KW-0805">Transcription regulation</keyword>
<dbReference type="PANTHER" id="PTHR42756:SF1">
    <property type="entry name" value="TRANSCRIPTIONAL REPRESSOR OF EMRAB OPERON"/>
    <property type="match status" value="1"/>
</dbReference>
<proteinExistence type="predicted"/>
<dbReference type="Gene3D" id="1.10.10.10">
    <property type="entry name" value="Winged helix-like DNA-binding domain superfamily/Winged helix DNA-binding domain"/>
    <property type="match status" value="1"/>
</dbReference>
<comment type="caution">
    <text evidence="5">The sequence shown here is derived from an EMBL/GenBank/DDBJ whole genome shotgun (WGS) entry which is preliminary data.</text>
</comment>